<keyword evidence="1" id="KW-1133">Transmembrane helix</keyword>
<keyword evidence="1" id="KW-0812">Transmembrane</keyword>
<dbReference type="PATRIC" id="fig|54005.3.peg.1822"/>
<keyword evidence="3" id="KW-0378">Hydrolase</keyword>
<protein>
    <submittedName>
        <fullName evidence="3">Putative methenyltetrahydrofolate cyclohydrolase</fullName>
    </submittedName>
</protein>
<dbReference type="InterPro" id="IPR036178">
    <property type="entry name" value="Formintransfe-cycloase-like_sf"/>
</dbReference>
<organism evidence="3">
    <name type="scientific">Peptoniphilus harei</name>
    <dbReference type="NCBI Taxonomy" id="54005"/>
    <lineage>
        <taxon>Bacteria</taxon>
        <taxon>Bacillati</taxon>
        <taxon>Bacillota</taxon>
        <taxon>Tissierellia</taxon>
        <taxon>Tissierellales</taxon>
        <taxon>Peptoniphilaceae</taxon>
        <taxon>Peptoniphilus</taxon>
    </lineage>
</organism>
<dbReference type="RefSeq" id="WP_060800759.1">
    <property type="nucleotide sequence ID" value="NZ_CABJAL010000006.1"/>
</dbReference>
<dbReference type="EMBL" id="LRQE01000050">
    <property type="protein sequence ID" value="KXA27788.1"/>
    <property type="molecule type" value="Genomic_DNA"/>
</dbReference>
<dbReference type="Proteomes" id="UP000070174">
    <property type="component" value="Unassembled WGS sequence"/>
</dbReference>
<dbReference type="Pfam" id="PF04961">
    <property type="entry name" value="FTCD_C"/>
    <property type="match status" value="1"/>
</dbReference>
<dbReference type="Gene3D" id="1.20.120.680">
    <property type="entry name" value="Formiminotetrahydrofolate cyclodeaminase monomer, up-and-down helical bundle"/>
    <property type="match status" value="1"/>
</dbReference>
<dbReference type="SUPFAM" id="SSF101262">
    <property type="entry name" value="Methenyltetrahydrofolate cyclohydrolase-like"/>
    <property type="match status" value="1"/>
</dbReference>
<evidence type="ECO:0000313" key="4">
    <source>
        <dbReference type="Proteomes" id="UP000070174"/>
    </source>
</evidence>
<evidence type="ECO:0000259" key="2">
    <source>
        <dbReference type="Pfam" id="PF04961"/>
    </source>
</evidence>
<reference evidence="3 4" key="1">
    <citation type="submission" date="2016-01" db="EMBL/GenBank/DDBJ databases">
        <authorList>
            <person name="Oliw E.H."/>
        </authorList>
    </citation>
    <scope>NUCLEOTIDE SEQUENCE [LARGE SCALE GENOMIC DNA]</scope>
    <source>
        <strain evidence="3 4">CMW7756A</strain>
    </source>
</reference>
<name>A0A133PGW9_9FIRM</name>
<feature type="domain" description="Cyclodeaminase/cyclohydrolase" evidence="2">
    <location>
        <begin position="7"/>
        <end position="186"/>
    </location>
</feature>
<evidence type="ECO:0000313" key="3">
    <source>
        <dbReference type="EMBL" id="KXA27788.1"/>
    </source>
</evidence>
<accession>A0A133PGW9</accession>
<dbReference type="InterPro" id="IPR007044">
    <property type="entry name" value="Cyclodeamin/CycHdrlase"/>
</dbReference>
<sequence>MLKDLNIVEFANETASDSPAPGGGSIAALNASMAASLLAMVAGLTVGKKKYMDVSERMEELQAKLLKYKDEFVDGIDKDASSFNGVMDAMKLPKETEEEKALRSEKIQEGYRNAIEVPLGLGMKVTELYDYARELAEKGNSNAITDVAVALLNIEAAVHGAFLNVIINLNSLKDQDYRHELEEKMAATRKIVEKNHAEIMKVVDEKLA</sequence>
<proteinExistence type="predicted"/>
<gene>
    <name evidence="3" type="ORF">HMPREF3229_01859</name>
</gene>
<dbReference type="GO" id="GO:0016787">
    <property type="term" value="F:hydrolase activity"/>
    <property type="evidence" value="ECO:0007669"/>
    <property type="project" value="UniProtKB-KW"/>
</dbReference>
<keyword evidence="1" id="KW-0472">Membrane</keyword>
<evidence type="ECO:0000256" key="1">
    <source>
        <dbReference type="SAM" id="Phobius"/>
    </source>
</evidence>
<comment type="caution">
    <text evidence="3">The sequence shown here is derived from an EMBL/GenBank/DDBJ whole genome shotgun (WGS) entry which is preliminary data.</text>
</comment>
<feature type="transmembrane region" description="Helical" evidence="1">
    <location>
        <begin position="26"/>
        <end position="47"/>
    </location>
</feature>
<dbReference type="AlphaFoldDB" id="A0A133PGW9"/>